<dbReference type="Proteomes" id="UP000000763">
    <property type="component" value="Chromosome 10"/>
</dbReference>
<evidence type="ECO:0000313" key="3">
    <source>
        <dbReference type="Proteomes" id="UP000000763"/>
    </source>
</evidence>
<organism evidence="2 3">
    <name type="scientific">Oryza sativa subsp. japonica</name>
    <name type="common">Rice</name>
    <dbReference type="NCBI Taxonomy" id="39947"/>
    <lineage>
        <taxon>Eukaryota</taxon>
        <taxon>Viridiplantae</taxon>
        <taxon>Streptophyta</taxon>
        <taxon>Embryophyta</taxon>
        <taxon>Tracheophyta</taxon>
        <taxon>Spermatophyta</taxon>
        <taxon>Magnoliopsida</taxon>
        <taxon>Liliopsida</taxon>
        <taxon>Poales</taxon>
        <taxon>Poaceae</taxon>
        <taxon>BOP clade</taxon>
        <taxon>Oryzoideae</taxon>
        <taxon>Oryzeae</taxon>
        <taxon>Oryzinae</taxon>
        <taxon>Oryza</taxon>
        <taxon>Oryza sativa</taxon>
    </lineage>
</organism>
<name>Q8W5P7_ORYSJ</name>
<protein>
    <submittedName>
        <fullName evidence="2">Uncharacterized protein</fullName>
    </submittedName>
</protein>
<evidence type="ECO:0000313" key="2">
    <source>
        <dbReference type="EMBL" id="AAL31017.1"/>
    </source>
</evidence>
<sequence length="115" mass="12973">MHPTTTRKSSLMSNPRLQPTVRRKARERQRETALCVASLGIGPRTVLSAKTGSLPTWSLARAEEHRGRERFLLVDGKRVACGCSWCWYGQSEVYFGKDRAAEERAACPFNKEESC</sequence>
<gene>
    <name evidence="2" type="primary">OSJNBa0001K12.7</name>
</gene>
<reference evidence="3" key="2">
    <citation type="journal article" date="2008" name="Nucleic Acids Res.">
        <title>The rice annotation project database (RAP-DB): 2008 update.</title>
        <authorList>
            <consortium name="The rice annotation project (RAP)"/>
        </authorList>
    </citation>
    <scope>GENOME REANNOTATION</scope>
    <source>
        <strain evidence="3">cv. Nipponbare</strain>
    </source>
</reference>
<proteinExistence type="predicted"/>
<accession>Q8W5P7</accession>
<evidence type="ECO:0000256" key="1">
    <source>
        <dbReference type="SAM" id="MobiDB-lite"/>
    </source>
</evidence>
<dbReference type="AlphaFoldDB" id="Q8W5P7"/>
<feature type="region of interest" description="Disordered" evidence="1">
    <location>
        <begin position="1"/>
        <end position="28"/>
    </location>
</feature>
<reference evidence="3" key="1">
    <citation type="journal article" date="2005" name="Nature">
        <title>The map-based sequence of the rice genome.</title>
        <authorList>
            <consortium name="International rice genome sequencing project (IRGSP)"/>
            <person name="Matsumoto T."/>
            <person name="Wu J."/>
            <person name="Kanamori H."/>
            <person name="Katayose Y."/>
            <person name="Fujisawa M."/>
            <person name="Namiki N."/>
            <person name="Mizuno H."/>
            <person name="Yamamoto K."/>
            <person name="Antonio B.A."/>
            <person name="Baba T."/>
            <person name="Sakata K."/>
            <person name="Nagamura Y."/>
            <person name="Aoki H."/>
            <person name="Arikawa K."/>
            <person name="Arita K."/>
            <person name="Bito T."/>
            <person name="Chiden Y."/>
            <person name="Fujitsuka N."/>
            <person name="Fukunaka R."/>
            <person name="Hamada M."/>
            <person name="Harada C."/>
            <person name="Hayashi A."/>
            <person name="Hijishita S."/>
            <person name="Honda M."/>
            <person name="Hosokawa S."/>
            <person name="Ichikawa Y."/>
            <person name="Idonuma A."/>
            <person name="Iijima M."/>
            <person name="Ikeda M."/>
            <person name="Ikeno M."/>
            <person name="Ito K."/>
            <person name="Ito S."/>
            <person name="Ito T."/>
            <person name="Ito Y."/>
            <person name="Ito Y."/>
            <person name="Iwabuchi A."/>
            <person name="Kamiya K."/>
            <person name="Karasawa W."/>
            <person name="Kurita K."/>
            <person name="Katagiri S."/>
            <person name="Kikuta A."/>
            <person name="Kobayashi H."/>
            <person name="Kobayashi N."/>
            <person name="Machita K."/>
            <person name="Maehara T."/>
            <person name="Masukawa M."/>
            <person name="Mizubayashi T."/>
            <person name="Mukai Y."/>
            <person name="Nagasaki H."/>
            <person name="Nagata Y."/>
            <person name="Naito S."/>
            <person name="Nakashima M."/>
            <person name="Nakama Y."/>
            <person name="Nakamichi Y."/>
            <person name="Nakamura M."/>
            <person name="Meguro A."/>
            <person name="Negishi M."/>
            <person name="Ohta I."/>
            <person name="Ohta T."/>
            <person name="Okamoto M."/>
            <person name="Ono N."/>
            <person name="Saji S."/>
            <person name="Sakaguchi M."/>
            <person name="Sakai K."/>
            <person name="Shibata M."/>
            <person name="Shimokawa T."/>
            <person name="Song J."/>
            <person name="Takazaki Y."/>
            <person name="Terasawa K."/>
            <person name="Tsugane M."/>
            <person name="Tsuji K."/>
            <person name="Ueda S."/>
            <person name="Waki K."/>
            <person name="Yamagata H."/>
            <person name="Yamamoto M."/>
            <person name="Yamamoto S."/>
            <person name="Yamane H."/>
            <person name="Yoshiki S."/>
            <person name="Yoshihara R."/>
            <person name="Yukawa K."/>
            <person name="Zhong H."/>
            <person name="Yano M."/>
            <person name="Yuan Q."/>
            <person name="Ouyang S."/>
            <person name="Liu J."/>
            <person name="Jones K.M."/>
            <person name="Gansberger K."/>
            <person name="Moffat K."/>
            <person name="Hill J."/>
            <person name="Bera J."/>
            <person name="Fadrosh D."/>
            <person name="Jin S."/>
            <person name="Johri S."/>
            <person name="Kim M."/>
            <person name="Overton L."/>
            <person name="Reardon M."/>
            <person name="Tsitrin T."/>
            <person name="Vuong H."/>
            <person name="Weaver B."/>
            <person name="Ciecko A."/>
            <person name="Tallon L."/>
            <person name="Jackson J."/>
            <person name="Pai G."/>
            <person name="Aken S.V."/>
            <person name="Utterback T."/>
            <person name="Reidmuller S."/>
            <person name="Feldblyum T."/>
            <person name="Hsiao J."/>
            <person name="Zismann V."/>
            <person name="Iobst S."/>
            <person name="de Vazeille A.R."/>
            <person name="Buell C.R."/>
            <person name="Ying K."/>
            <person name="Li Y."/>
            <person name="Lu T."/>
            <person name="Huang Y."/>
            <person name="Zhao Q."/>
            <person name="Feng Q."/>
            <person name="Zhang L."/>
            <person name="Zhu J."/>
            <person name="Weng Q."/>
            <person name="Mu J."/>
            <person name="Lu Y."/>
            <person name="Fan D."/>
            <person name="Liu Y."/>
            <person name="Guan J."/>
            <person name="Zhang Y."/>
            <person name="Yu S."/>
            <person name="Liu X."/>
            <person name="Zhang Y."/>
            <person name="Hong G."/>
            <person name="Han B."/>
            <person name="Choisne N."/>
            <person name="Demange N."/>
            <person name="Orjeda G."/>
            <person name="Samain S."/>
            <person name="Cattolico L."/>
            <person name="Pelletier E."/>
            <person name="Couloux A."/>
            <person name="Segurens B."/>
            <person name="Wincker P."/>
            <person name="D'Hont A."/>
            <person name="Scarpelli C."/>
            <person name="Weissenbach J."/>
            <person name="Salanoubat M."/>
            <person name="Quetier F."/>
            <person name="Yu Y."/>
            <person name="Kim H.R."/>
            <person name="Rambo T."/>
            <person name="Currie J."/>
            <person name="Collura K."/>
            <person name="Luo M."/>
            <person name="Yang T."/>
            <person name="Ammiraju J.S.S."/>
            <person name="Engler F."/>
            <person name="Soderlund C."/>
            <person name="Wing R.A."/>
            <person name="Palmer L.E."/>
            <person name="de la Bastide M."/>
            <person name="Spiegel L."/>
            <person name="Nascimento L."/>
            <person name="Zutavern T."/>
            <person name="O'Shaughnessy A."/>
            <person name="Dike S."/>
            <person name="Dedhia N."/>
            <person name="Preston R."/>
            <person name="Balija V."/>
            <person name="McCombie W.R."/>
            <person name="Chow T."/>
            <person name="Chen H."/>
            <person name="Chung M."/>
            <person name="Chen C."/>
            <person name="Shaw J."/>
            <person name="Wu H."/>
            <person name="Hsiao K."/>
            <person name="Chao Y."/>
            <person name="Chu M."/>
            <person name="Cheng C."/>
            <person name="Hour A."/>
            <person name="Lee P."/>
            <person name="Lin S."/>
            <person name="Lin Y."/>
            <person name="Liou J."/>
            <person name="Liu S."/>
            <person name="Hsing Y."/>
            <person name="Raghuvanshi S."/>
            <person name="Mohanty A."/>
            <person name="Bharti A.K."/>
            <person name="Gaur A."/>
            <person name="Gupta V."/>
            <person name="Kumar D."/>
            <person name="Ravi V."/>
            <person name="Vij S."/>
            <person name="Kapur A."/>
            <person name="Khurana P."/>
            <person name="Khurana P."/>
            <person name="Khurana J.P."/>
            <person name="Tyagi A.K."/>
            <person name="Gaikwad K."/>
            <person name="Singh A."/>
            <person name="Dalal V."/>
            <person name="Srivastava S."/>
            <person name="Dixit A."/>
            <person name="Pal A.K."/>
            <person name="Ghazi I.A."/>
            <person name="Yadav M."/>
            <person name="Pandit A."/>
            <person name="Bhargava A."/>
            <person name="Sureshbabu K."/>
            <person name="Batra K."/>
            <person name="Sharma T.R."/>
            <person name="Mohapatra T."/>
            <person name="Singh N.K."/>
            <person name="Messing J."/>
            <person name="Nelson A.B."/>
            <person name="Fuks G."/>
            <person name="Kavchok S."/>
            <person name="Keizer G."/>
            <person name="Linton E."/>
            <person name="Llaca V."/>
            <person name="Song R."/>
            <person name="Tanyolac B."/>
            <person name="Young S."/>
            <person name="Ho-Il K."/>
            <person name="Hahn J.H."/>
            <person name="Sangsakoo G."/>
            <person name="Vanavichit A."/>
            <person name="de Mattos Luiz.A.T."/>
            <person name="Zimmer P.D."/>
            <person name="Malone G."/>
            <person name="Dellagostin O."/>
            <person name="de Oliveira A.C."/>
            <person name="Bevan M."/>
            <person name="Bancroft I."/>
            <person name="Minx P."/>
            <person name="Cordum H."/>
            <person name="Wilson R."/>
            <person name="Cheng Z."/>
            <person name="Jin W."/>
            <person name="Jiang J."/>
            <person name="Leong S.A."/>
            <person name="Iwama H."/>
            <person name="Gojobori T."/>
            <person name="Itoh T."/>
            <person name="Niimura Y."/>
            <person name="Fujii Y."/>
            <person name="Habara T."/>
            <person name="Sakai H."/>
            <person name="Sato Y."/>
            <person name="Wilson G."/>
            <person name="Kumar K."/>
            <person name="McCouch S."/>
            <person name="Juretic N."/>
            <person name="Hoen D."/>
            <person name="Wright S."/>
            <person name="Bruskiewich R."/>
            <person name="Bureau T."/>
            <person name="Miyao A."/>
            <person name="Hirochika H."/>
            <person name="Nishikawa T."/>
            <person name="Kadowaki K."/>
            <person name="Sugiura M."/>
            <person name="Burr B."/>
            <person name="Sasaki T."/>
        </authorList>
    </citation>
    <scope>NUCLEOTIDE SEQUENCE [LARGE SCALE GENOMIC DNA]</scope>
    <source>
        <strain evidence="3">cv. Nipponbare</strain>
    </source>
</reference>
<feature type="compositionally biased region" description="Polar residues" evidence="1">
    <location>
        <begin position="1"/>
        <end position="17"/>
    </location>
</feature>
<dbReference type="EMBL" id="AC078948">
    <property type="protein sequence ID" value="AAL31017.1"/>
    <property type="molecule type" value="Genomic_DNA"/>
</dbReference>